<gene>
    <name evidence="2" type="ORF">PLEPLA_LOCUS6463</name>
</gene>
<keyword evidence="3" id="KW-1185">Reference proteome</keyword>
<dbReference type="Proteomes" id="UP001153269">
    <property type="component" value="Unassembled WGS sequence"/>
</dbReference>
<accession>A0A9N7YA86</accession>
<evidence type="ECO:0000256" key="1">
    <source>
        <dbReference type="SAM" id="MobiDB-lite"/>
    </source>
</evidence>
<evidence type="ECO:0000313" key="2">
    <source>
        <dbReference type="EMBL" id="CAB1418637.1"/>
    </source>
</evidence>
<name>A0A9N7YA86_PLEPL</name>
<organism evidence="2 3">
    <name type="scientific">Pleuronectes platessa</name>
    <name type="common">European plaice</name>
    <dbReference type="NCBI Taxonomy" id="8262"/>
    <lineage>
        <taxon>Eukaryota</taxon>
        <taxon>Metazoa</taxon>
        <taxon>Chordata</taxon>
        <taxon>Craniata</taxon>
        <taxon>Vertebrata</taxon>
        <taxon>Euteleostomi</taxon>
        <taxon>Actinopterygii</taxon>
        <taxon>Neopterygii</taxon>
        <taxon>Teleostei</taxon>
        <taxon>Neoteleostei</taxon>
        <taxon>Acanthomorphata</taxon>
        <taxon>Carangaria</taxon>
        <taxon>Pleuronectiformes</taxon>
        <taxon>Pleuronectoidei</taxon>
        <taxon>Pleuronectidae</taxon>
        <taxon>Pleuronectes</taxon>
    </lineage>
</organism>
<proteinExistence type="predicted"/>
<feature type="region of interest" description="Disordered" evidence="1">
    <location>
        <begin position="121"/>
        <end position="179"/>
    </location>
</feature>
<dbReference type="EMBL" id="CADEAL010000335">
    <property type="protein sequence ID" value="CAB1418637.1"/>
    <property type="molecule type" value="Genomic_DNA"/>
</dbReference>
<sequence length="179" mass="19327">MRSISGDPLGESAEGLRAFTSQAPSLKSAESLKELMCERSRITTVENLRLCQQSSSSSRWVFPYCEIRDFLCGHSEEDLRTAPGVPTCPVNTSRVTAPGGAPCRGLLCSGGWSQEIRLTSEPLTAGGGNRLTSPRCPPRCSAHTGEERPSPPPTRCSTREEQGEALSLPHHSSTPHHDK</sequence>
<dbReference type="AlphaFoldDB" id="A0A9N7YA86"/>
<comment type="caution">
    <text evidence="2">The sequence shown here is derived from an EMBL/GenBank/DDBJ whole genome shotgun (WGS) entry which is preliminary data.</text>
</comment>
<reference evidence="2" key="1">
    <citation type="submission" date="2020-03" db="EMBL/GenBank/DDBJ databases">
        <authorList>
            <person name="Weist P."/>
        </authorList>
    </citation>
    <scope>NUCLEOTIDE SEQUENCE</scope>
</reference>
<evidence type="ECO:0000313" key="3">
    <source>
        <dbReference type="Proteomes" id="UP001153269"/>
    </source>
</evidence>
<protein>
    <submittedName>
        <fullName evidence="2">Uncharacterized protein</fullName>
    </submittedName>
</protein>